<dbReference type="InterPro" id="IPR006140">
    <property type="entry name" value="D-isomer_DH_NAD-bd"/>
</dbReference>
<dbReference type="SUPFAM" id="SSF51735">
    <property type="entry name" value="NAD(P)-binding Rossmann-fold domains"/>
    <property type="match status" value="1"/>
</dbReference>
<dbReference type="GO" id="GO:0030267">
    <property type="term" value="F:glyoxylate reductase (NADPH) activity"/>
    <property type="evidence" value="ECO:0007669"/>
    <property type="project" value="TreeGrafter"/>
</dbReference>
<evidence type="ECO:0000259" key="6">
    <source>
        <dbReference type="Pfam" id="PF02826"/>
    </source>
</evidence>
<feature type="domain" description="D-isomer specific 2-hydroxyacid dehydrogenase catalytic" evidence="5">
    <location>
        <begin position="34"/>
        <end position="300"/>
    </location>
</feature>
<dbReference type="InterPro" id="IPR050223">
    <property type="entry name" value="D-isomer_2-hydroxyacid_DH"/>
</dbReference>
<keyword evidence="8" id="KW-1185">Reference proteome</keyword>
<name>A0A8J7R5M9_9HYPH</name>
<dbReference type="GO" id="GO:0051287">
    <property type="term" value="F:NAD binding"/>
    <property type="evidence" value="ECO:0007669"/>
    <property type="project" value="InterPro"/>
</dbReference>
<organism evidence="7 8">
    <name type="scientific">Tianweitania sediminis</name>
    <dbReference type="NCBI Taxonomy" id="1502156"/>
    <lineage>
        <taxon>Bacteria</taxon>
        <taxon>Pseudomonadati</taxon>
        <taxon>Pseudomonadota</taxon>
        <taxon>Alphaproteobacteria</taxon>
        <taxon>Hyphomicrobiales</taxon>
        <taxon>Phyllobacteriaceae</taxon>
        <taxon>Tianweitania</taxon>
    </lineage>
</organism>
<evidence type="ECO:0000313" key="7">
    <source>
        <dbReference type="EMBL" id="MBP0438207.1"/>
    </source>
</evidence>
<dbReference type="GO" id="GO:0005829">
    <property type="term" value="C:cytosol"/>
    <property type="evidence" value="ECO:0007669"/>
    <property type="project" value="TreeGrafter"/>
</dbReference>
<dbReference type="AlphaFoldDB" id="A0A8J7R5M9"/>
<dbReference type="PANTHER" id="PTHR10996">
    <property type="entry name" value="2-HYDROXYACID DEHYDROGENASE-RELATED"/>
    <property type="match status" value="1"/>
</dbReference>
<evidence type="ECO:0000313" key="8">
    <source>
        <dbReference type="Proteomes" id="UP000666240"/>
    </source>
</evidence>
<dbReference type="FunFam" id="3.40.50.720:FF:000213">
    <property type="entry name" value="Putative 2-hydroxyacid dehydrogenase"/>
    <property type="match status" value="1"/>
</dbReference>
<keyword evidence="2 4" id="KW-0560">Oxidoreductase</keyword>
<comment type="similarity">
    <text evidence="4">Belongs to the D-isomer specific 2-hydroxyacid dehydrogenase family.</text>
</comment>
<dbReference type="PANTHER" id="PTHR10996:SF178">
    <property type="entry name" value="2-HYDROXYACID DEHYDROGENASE YGL185C-RELATED"/>
    <property type="match status" value="1"/>
</dbReference>
<dbReference type="Proteomes" id="UP000666240">
    <property type="component" value="Unassembled WGS sequence"/>
</dbReference>
<dbReference type="CDD" id="cd12156">
    <property type="entry name" value="HPPR"/>
    <property type="match status" value="1"/>
</dbReference>
<gene>
    <name evidence="7" type="ORF">J5Y06_06070</name>
</gene>
<keyword evidence="1" id="KW-0521">NADP</keyword>
<dbReference type="GO" id="GO:0016618">
    <property type="term" value="F:hydroxypyruvate reductase [NAD(P)H] activity"/>
    <property type="evidence" value="ECO:0007669"/>
    <property type="project" value="TreeGrafter"/>
</dbReference>
<evidence type="ECO:0000259" key="5">
    <source>
        <dbReference type="Pfam" id="PF00389"/>
    </source>
</evidence>
<dbReference type="Gene3D" id="3.40.50.720">
    <property type="entry name" value="NAD(P)-binding Rossmann-like Domain"/>
    <property type="match status" value="2"/>
</dbReference>
<dbReference type="SUPFAM" id="SSF52283">
    <property type="entry name" value="Formate/glycerate dehydrogenase catalytic domain-like"/>
    <property type="match status" value="1"/>
</dbReference>
<protein>
    <submittedName>
        <fullName evidence="7">2-hydroxyacid dehydrogenase</fullName>
    </submittedName>
</protein>
<evidence type="ECO:0000256" key="4">
    <source>
        <dbReference type="RuleBase" id="RU003719"/>
    </source>
</evidence>
<dbReference type="RefSeq" id="WP_209334415.1">
    <property type="nucleotide sequence ID" value="NZ_JAGIYY010000001.1"/>
</dbReference>
<dbReference type="Pfam" id="PF02826">
    <property type="entry name" value="2-Hacid_dh_C"/>
    <property type="match status" value="1"/>
</dbReference>
<feature type="domain" description="D-isomer specific 2-hydroxyacid dehydrogenase NAD-binding" evidence="6">
    <location>
        <begin position="95"/>
        <end position="269"/>
    </location>
</feature>
<sequence length="311" mass="33176">MRHAVEQIEAEFATRQIRAGDVALLQNEEREAVRAIAPHMIPITAELMDALPNLEIVASFGVGYDSVDAAYAGRSGIMVTNTPDVLTEEVADTAIALLLNTVRGFNRAEQYLRNGRWEREGSFPLSAGTLRGRTVGIFGMGRIGQAVARRLEGFDVSIAYHNRRPVEGAGYAYYPSLLDLAQAVDTLINVAPATTETRGAVNADVLAALGPSGVLINIGRGSTVDENALIDALQRGTIFAAGLDVFANEPSVPEALLQAPNAVLLPHVGSASQHTRQAMADLQVANLRSWFEGGKALTPVPETVHVTRKGS</sequence>
<dbReference type="EMBL" id="JAGIYY010000001">
    <property type="protein sequence ID" value="MBP0438207.1"/>
    <property type="molecule type" value="Genomic_DNA"/>
</dbReference>
<comment type="caution">
    <text evidence="7">The sequence shown here is derived from an EMBL/GenBank/DDBJ whole genome shotgun (WGS) entry which is preliminary data.</text>
</comment>
<evidence type="ECO:0000256" key="1">
    <source>
        <dbReference type="ARBA" id="ARBA00022857"/>
    </source>
</evidence>
<evidence type="ECO:0000256" key="3">
    <source>
        <dbReference type="ARBA" id="ARBA00023027"/>
    </source>
</evidence>
<accession>A0A8J7R5M9</accession>
<keyword evidence="3" id="KW-0520">NAD</keyword>
<dbReference type="InterPro" id="IPR006139">
    <property type="entry name" value="D-isomer_2_OHA_DH_cat_dom"/>
</dbReference>
<evidence type="ECO:0000256" key="2">
    <source>
        <dbReference type="ARBA" id="ARBA00023002"/>
    </source>
</evidence>
<dbReference type="Pfam" id="PF00389">
    <property type="entry name" value="2-Hacid_dh"/>
    <property type="match status" value="1"/>
</dbReference>
<proteinExistence type="inferred from homology"/>
<dbReference type="InterPro" id="IPR036291">
    <property type="entry name" value="NAD(P)-bd_dom_sf"/>
</dbReference>
<reference evidence="7" key="1">
    <citation type="submission" date="2021-03" db="EMBL/GenBank/DDBJ databases">
        <title>Genome sequencing and assembly of Tianweitania sediminis.</title>
        <authorList>
            <person name="Chhetri G."/>
        </authorList>
    </citation>
    <scope>NUCLEOTIDE SEQUENCE</scope>
    <source>
        <strain evidence="7">Z8</strain>
    </source>
</reference>